<gene>
    <name evidence="2" type="primary">LOC111593716</name>
</gene>
<dbReference type="RefSeq" id="XP_023162455.2">
    <property type="nucleotide sequence ID" value="XM_023306687.2"/>
</dbReference>
<dbReference type="OMA" id="STYKILQ"/>
<dbReference type="GO" id="GO:0032979">
    <property type="term" value="P:protein insertion into mitochondrial inner membrane from matrix"/>
    <property type="evidence" value="ECO:0007669"/>
    <property type="project" value="TreeGrafter"/>
</dbReference>
<dbReference type="KEGG" id="dhe:111593716"/>
<reference evidence="2" key="1">
    <citation type="submission" date="2025-08" db="UniProtKB">
        <authorList>
            <consortium name="RefSeq"/>
        </authorList>
    </citation>
    <scope>IDENTIFICATION</scope>
    <source>
        <strain evidence="2">15085-1641.00</strain>
        <tissue evidence="2">Whole body</tissue>
    </source>
</reference>
<protein>
    <submittedName>
        <fullName evidence="2">Uncharacterized protein LOC111593716</fullName>
    </submittedName>
</protein>
<evidence type="ECO:0000313" key="2">
    <source>
        <dbReference type="RefSeq" id="XP_023162455.2"/>
    </source>
</evidence>
<accession>A0A6J1L7A3</accession>
<dbReference type="PANTHER" id="PTHR13333:SF5">
    <property type="entry name" value="M-AAA PROTEASE-INTERACTING PROTEIN 1, MITOCHONDRIAL"/>
    <property type="match status" value="1"/>
</dbReference>
<dbReference type="OrthoDB" id="7827429at2759"/>
<dbReference type="GO" id="GO:0043022">
    <property type="term" value="F:ribosome binding"/>
    <property type="evidence" value="ECO:0007669"/>
    <property type="project" value="TreeGrafter"/>
</dbReference>
<dbReference type="GO" id="GO:0005743">
    <property type="term" value="C:mitochondrial inner membrane"/>
    <property type="evidence" value="ECO:0007669"/>
    <property type="project" value="TreeGrafter"/>
</dbReference>
<keyword evidence="1" id="KW-1185">Reference proteome</keyword>
<dbReference type="AlphaFoldDB" id="A0A6J1L7A3"/>
<dbReference type="GeneID" id="111593716"/>
<name>A0A6J1L7A3_DROHY</name>
<evidence type="ECO:0000313" key="1">
    <source>
        <dbReference type="Proteomes" id="UP000504633"/>
    </source>
</evidence>
<dbReference type="PANTHER" id="PTHR13333">
    <property type="entry name" value="M-AAA PROTEASE-INTERACTING PROTEIN 1, MITOCHONDRIAL"/>
    <property type="match status" value="1"/>
</dbReference>
<proteinExistence type="predicted"/>
<dbReference type="Proteomes" id="UP000504633">
    <property type="component" value="Unplaced"/>
</dbReference>
<sequence>MSLRPPMRFGYARINCAHGFLQRHGLFPAISHSMFRPNLIQRRCKVSGNSGATHSGKGKWSLHFNFERRNEAKGDREISLPLLIYIYGPWKMLRTKCNMWALKLFWDWGFAELKFVNNAKHALVLITRFIVEQHESHIKRCTTPMGYKQIKHDLINFNDNHTKLLLFDKRHILRAIPLKIQRLQHYDHKFAFIDMVFLACRRTNDFATKQEVERMQKLVAQYTDTTHVFVPNPIIFAEFFVRFRRDYSLPCTIHAGHWLISTYKILRLEVLNNHPEFNVGACDSGFVESSYPPYQKTTRTKFQ</sequence>
<organism evidence="1 2">
    <name type="scientific">Drosophila hydei</name>
    <name type="common">Fruit fly</name>
    <dbReference type="NCBI Taxonomy" id="7224"/>
    <lineage>
        <taxon>Eukaryota</taxon>
        <taxon>Metazoa</taxon>
        <taxon>Ecdysozoa</taxon>
        <taxon>Arthropoda</taxon>
        <taxon>Hexapoda</taxon>
        <taxon>Insecta</taxon>
        <taxon>Pterygota</taxon>
        <taxon>Neoptera</taxon>
        <taxon>Endopterygota</taxon>
        <taxon>Diptera</taxon>
        <taxon>Brachycera</taxon>
        <taxon>Muscomorpha</taxon>
        <taxon>Ephydroidea</taxon>
        <taxon>Drosophilidae</taxon>
        <taxon>Drosophila</taxon>
    </lineage>
</organism>